<proteinExistence type="predicted"/>
<dbReference type="Proteomes" id="UP000015453">
    <property type="component" value="Unassembled WGS sequence"/>
</dbReference>
<name>S8C7C3_9LAMI</name>
<dbReference type="GO" id="GO:0004523">
    <property type="term" value="F:RNA-DNA hybrid ribonuclease activity"/>
    <property type="evidence" value="ECO:0007669"/>
    <property type="project" value="InterPro"/>
</dbReference>
<dbReference type="PANTHER" id="PTHR47074:SF11">
    <property type="entry name" value="REVERSE TRANSCRIPTASE-LIKE PROTEIN"/>
    <property type="match status" value="1"/>
</dbReference>
<dbReference type="AlphaFoldDB" id="S8C7C3"/>
<feature type="domain" description="RNase H type-1" evidence="1">
    <location>
        <begin position="120"/>
        <end position="176"/>
    </location>
</feature>
<comment type="caution">
    <text evidence="2">The sequence shown here is derived from an EMBL/GenBank/DDBJ whole genome shotgun (WGS) entry which is preliminary data.</text>
</comment>
<evidence type="ECO:0000313" key="3">
    <source>
        <dbReference type="Proteomes" id="UP000015453"/>
    </source>
</evidence>
<reference evidence="2 3" key="1">
    <citation type="journal article" date="2013" name="BMC Genomics">
        <title>The miniature genome of a carnivorous plant Genlisea aurea contains a low number of genes and short non-coding sequences.</title>
        <authorList>
            <person name="Leushkin E.V."/>
            <person name="Sutormin R.A."/>
            <person name="Nabieva E.R."/>
            <person name="Penin A.A."/>
            <person name="Kondrashov A.S."/>
            <person name="Logacheva M.D."/>
        </authorList>
    </citation>
    <scope>NUCLEOTIDE SEQUENCE [LARGE SCALE GENOMIC DNA]</scope>
</reference>
<dbReference type="Pfam" id="PF13456">
    <property type="entry name" value="RVT_3"/>
    <property type="match status" value="1"/>
</dbReference>
<organism evidence="2 3">
    <name type="scientific">Genlisea aurea</name>
    <dbReference type="NCBI Taxonomy" id="192259"/>
    <lineage>
        <taxon>Eukaryota</taxon>
        <taxon>Viridiplantae</taxon>
        <taxon>Streptophyta</taxon>
        <taxon>Embryophyta</taxon>
        <taxon>Tracheophyta</taxon>
        <taxon>Spermatophyta</taxon>
        <taxon>Magnoliopsida</taxon>
        <taxon>eudicotyledons</taxon>
        <taxon>Gunneridae</taxon>
        <taxon>Pentapetalae</taxon>
        <taxon>asterids</taxon>
        <taxon>lamiids</taxon>
        <taxon>Lamiales</taxon>
        <taxon>Lentibulariaceae</taxon>
        <taxon>Genlisea</taxon>
    </lineage>
</organism>
<dbReference type="InterPro" id="IPR052929">
    <property type="entry name" value="RNase_H-like_EbsB-rel"/>
</dbReference>
<dbReference type="PANTHER" id="PTHR47074">
    <property type="entry name" value="BNAC02G40300D PROTEIN"/>
    <property type="match status" value="1"/>
</dbReference>
<keyword evidence="3" id="KW-1185">Reference proteome</keyword>
<dbReference type="InterPro" id="IPR002156">
    <property type="entry name" value="RNaseH_domain"/>
</dbReference>
<accession>S8C7C3</accession>
<protein>
    <recommendedName>
        <fullName evidence="1">RNase H type-1 domain-containing protein</fullName>
    </recommendedName>
</protein>
<sequence>MLFGWRLAKNILPLKHELGHRKVLDEAVWKLGSVPWQKLYILTDSAFDWLDYCFRELSVEQVEEILITLWFLWWNRNANRYEGTSVDPMKTHRAIEVFIASCADISARRAIATPFITPSSSTGFGGLIRDCRGRCLAWFATHVSYRLDPEHGELLAARSVLELAKSLGYFRIVLEGFRLTYIEAI</sequence>
<dbReference type="OrthoDB" id="914111at2759"/>
<dbReference type="GO" id="GO:0003676">
    <property type="term" value="F:nucleic acid binding"/>
    <property type="evidence" value="ECO:0007669"/>
    <property type="project" value="InterPro"/>
</dbReference>
<evidence type="ECO:0000259" key="1">
    <source>
        <dbReference type="Pfam" id="PF13456"/>
    </source>
</evidence>
<gene>
    <name evidence="2" type="ORF">M569_14503</name>
</gene>
<evidence type="ECO:0000313" key="2">
    <source>
        <dbReference type="EMBL" id="EPS60301.1"/>
    </source>
</evidence>
<dbReference type="EMBL" id="AUSU01007671">
    <property type="protein sequence ID" value="EPS60301.1"/>
    <property type="molecule type" value="Genomic_DNA"/>
</dbReference>